<reference evidence="3 5" key="1">
    <citation type="submission" date="2016-08" db="EMBL/GenBank/DDBJ databases">
        <title>Draft genome sequence of Pseudomonas costantinii LMG 22119, type strain isolated from cultivated mushroom (Agaricus bisporus) sporophores.</title>
        <authorList>
            <person name="Tambong J.T."/>
        </authorList>
    </citation>
    <scope>NUCLEOTIDE SEQUENCE [LARGE SCALE GENOMIC DNA]</scope>
    <source>
        <strain evidence="3 5">LMG 22119</strain>
    </source>
</reference>
<evidence type="ECO:0000313" key="6">
    <source>
        <dbReference type="Proteomes" id="UP000182179"/>
    </source>
</evidence>
<feature type="signal peptide" evidence="2">
    <location>
        <begin position="1"/>
        <end position="20"/>
    </location>
</feature>
<proteinExistence type="inferred from homology"/>
<evidence type="ECO:0000313" key="5">
    <source>
        <dbReference type="Proteomes" id="UP000181661"/>
    </source>
</evidence>
<dbReference type="OrthoDB" id="5765098at2"/>
<sequence length="241" mass="27478">MDVRHWLLIVLCAVASLVQAEDVQVPGKVMLASEEWNDYTNKDGSGLAWDILRQVFEPAGITLQTRSVPYTRSVGLAQRGEVDGWVGSYRDEASGVLYPHWNFDSDHIYALGLATTPTPSIATLGNYRLAWVRGYKYEEYLPNIHRFNQIERRDGILPMLQYGRADFYIDAHSEAKYVLGQSDEPSKFKLTHIAELPLYIGFADNERGRALMAVYDQRMAALVVSGELKPIFERWKQPYPF</sequence>
<feature type="chain" id="PRO_5010273348" evidence="2">
    <location>
        <begin position="21"/>
        <end position="241"/>
    </location>
</feature>
<comment type="caution">
    <text evidence="3">The sequence shown here is derived from an EMBL/GenBank/DDBJ whole genome shotgun (WGS) entry which is preliminary data.</text>
</comment>
<dbReference type="RefSeq" id="WP_071485396.1">
    <property type="nucleotide sequence ID" value="NZ_FNTS01000002.1"/>
</dbReference>
<reference evidence="4 6" key="2">
    <citation type="submission" date="2016-10" db="EMBL/GenBank/DDBJ databases">
        <authorList>
            <person name="Varghese N."/>
            <person name="Submissions S."/>
        </authorList>
    </citation>
    <scope>NUCLEOTIDE SEQUENCE [LARGE SCALE GENOMIC DNA]</scope>
    <source>
        <strain evidence="4 6">BS2773</strain>
    </source>
</reference>
<protein>
    <submittedName>
        <fullName evidence="3">ABC transporter substrate-binding protein</fullName>
    </submittedName>
    <submittedName>
        <fullName evidence="4">ABC-type amino acid transport substrate-binding protein</fullName>
    </submittedName>
</protein>
<dbReference type="EMBL" id="FNTS01000002">
    <property type="protein sequence ID" value="SED84333.1"/>
    <property type="molecule type" value="Genomic_DNA"/>
</dbReference>
<evidence type="ECO:0000313" key="4">
    <source>
        <dbReference type="EMBL" id="SED84333.1"/>
    </source>
</evidence>
<evidence type="ECO:0000313" key="3">
    <source>
        <dbReference type="EMBL" id="OIN50339.1"/>
    </source>
</evidence>
<dbReference type="Gene3D" id="3.40.190.10">
    <property type="entry name" value="Periplasmic binding protein-like II"/>
    <property type="match status" value="2"/>
</dbReference>
<dbReference type="EMBL" id="MDDR01000035">
    <property type="protein sequence ID" value="OIN50339.1"/>
    <property type="molecule type" value="Genomic_DNA"/>
</dbReference>
<evidence type="ECO:0000256" key="1">
    <source>
        <dbReference type="ARBA" id="ARBA00010333"/>
    </source>
</evidence>
<dbReference type="Proteomes" id="UP000181661">
    <property type="component" value="Unassembled WGS sequence"/>
</dbReference>
<keyword evidence="2" id="KW-0732">Signal</keyword>
<dbReference type="AlphaFoldDB" id="A0A1S2UVK4"/>
<organism evidence="3 5">
    <name type="scientific">Pseudomonas costantinii</name>
    <dbReference type="NCBI Taxonomy" id="168469"/>
    <lineage>
        <taxon>Bacteria</taxon>
        <taxon>Pseudomonadati</taxon>
        <taxon>Pseudomonadota</taxon>
        <taxon>Gammaproteobacteria</taxon>
        <taxon>Pseudomonadales</taxon>
        <taxon>Pseudomonadaceae</taxon>
        <taxon>Pseudomonas</taxon>
    </lineage>
</organism>
<evidence type="ECO:0000256" key="2">
    <source>
        <dbReference type="SAM" id="SignalP"/>
    </source>
</evidence>
<gene>
    <name evidence="3" type="ORF">BFL40_19030</name>
    <name evidence="4" type="ORF">SAMN04515675_2755</name>
</gene>
<name>A0A1S2UVK4_9PSED</name>
<keyword evidence="6" id="KW-1185">Reference proteome</keyword>
<dbReference type="Proteomes" id="UP000182179">
    <property type="component" value="Unassembled WGS sequence"/>
</dbReference>
<accession>A0A1S2UVK4</accession>
<dbReference type="PANTHER" id="PTHR35936">
    <property type="entry name" value="MEMBRANE-BOUND LYTIC MUREIN TRANSGLYCOSYLASE F"/>
    <property type="match status" value="1"/>
</dbReference>
<dbReference type="SUPFAM" id="SSF53850">
    <property type="entry name" value="Periplasmic binding protein-like II"/>
    <property type="match status" value="1"/>
</dbReference>
<dbReference type="PANTHER" id="PTHR35936:SF6">
    <property type="entry name" value="AMINO ACID ABC TRANSPORTER SUBSTRATE-BINDING PAAT FAMILY PROTEIN"/>
    <property type="match status" value="1"/>
</dbReference>
<comment type="similarity">
    <text evidence="1">Belongs to the bacterial solute-binding protein 3 family.</text>
</comment>